<dbReference type="OrthoDB" id="2017405at2759"/>
<reference evidence="2" key="3">
    <citation type="submission" date="2017-04" db="EMBL/GenBank/DDBJ databases">
        <title>Population genomics of picophytoplankton unveils novel chromosome hypervariability.</title>
        <authorList>
            <consortium name="DOE Joint Genome Institute"/>
            <person name="Blanc-Mathieu R."/>
            <person name="Krasovec M."/>
            <person name="Hebrard M."/>
            <person name="Yau S."/>
            <person name="Desgranges E."/>
            <person name="Martin J."/>
            <person name="Schackwitz W."/>
            <person name="Kuo A."/>
            <person name="Salin G."/>
            <person name="Donnadieu C."/>
            <person name="Desdevises Y."/>
            <person name="Sanchez-Ferandin S."/>
            <person name="Moreau H."/>
            <person name="Rivals E."/>
            <person name="Grigoriev I.V."/>
            <person name="Grimsley N."/>
            <person name="Eyre-Walker A."/>
            <person name="Piganeau G."/>
        </authorList>
    </citation>
    <scope>NUCLEOTIDE SEQUENCE [LARGE SCALE GENOMIC DNA]</scope>
    <source>
        <strain evidence="2">RCC 1115</strain>
    </source>
</reference>
<dbReference type="PANTHER" id="PTHR28052:SF1">
    <property type="entry name" value="UPF0545 PROTEIN C22ORF39"/>
    <property type="match status" value="1"/>
</dbReference>
<dbReference type="FunCoup" id="Q01DW5">
    <property type="interactions" value="176"/>
</dbReference>
<gene>
    <name evidence="2" type="ORF">BE221DRAFT_63528</name>
    <name evidence="1" type="ORF">OT_ostta02g03750</name>
</gene>
<evidence type="ECO:0000313" key="3">
    <source>
        <dbReference type="Proteomes" id="UP000009170"/>
    </source>
</evidence>
<proteinExistence type="predicted"/>
<evidence type="ECO:0000313" key="1">
    <source>
        <dbReference type="EMBL" id="CAL52488.1"/>
    </source>
</evidence>
<dbReference type="InParanoid" id="Q01DW5"/>
<evidence type="ECO:0000313" key="2">
    <source>
        <dbReference type="EMBL" id="OUS42223.1"/>
    </source>
</evidence>
<name>Q01DW5_OSTTA</name>
<accession>Q01DW5</accession>
<dbReference type="RefSeq" id="XP_003075216.1">
    <property type="nucleotide sequence ID" value="XM_003075168.1"/>
</dbReference>
<dbReference type="KEGG" id="ota:OT_ostta02g03750"/>
<dbReference type="InterPro" id="IPR021475">
    <property type="entry name" value="Pants/Emi1-like"/>
</dbReference>
<accession>A0A454Y0I3</accession>
<reference evidence="1 3" key="1">
    <citation type="journal article" date="2006" name="Proc. Natl. Acad. Sci. U.S.A.">
        <title>Genome analysis of the smallest free-living eukaryote Ostreococcus tauri unveils many unique features.</title>
        <authorList>
            <person name="Derelle E."/>
            <person name="Ferraz C."/>
            <person name="Rombauts S."/>
            <person name="Rouze P."/>
            <person name="Worden A.Z."/>
            <person name="Robbens S."/>
            <person name="Partensky F."/>
            <person name="Degroeve S."/>
            <person name="Echeynie S."/>
            <person name="Cooke R."/>
            <person name="Saeys Y."/>
            <person name="Wuyts J."/>
            <person name="Jabbari K."/>
            <person name="Bowler C."/>
            <person name="Panaud O."/>
            <person name="Piegu B."/>
            <person name="Ball S.G."/>
            <person name="Ral J.-P."/>
            <person name="Bouget F.-Y."/>
            <person name="Piganeau G."/>
            <person name="De Baets B."/>
            <person name="Picard A."/>
            <person name="Delseny M."/>
            <person name="Demaille J."/>
            <person name="Van de Peer Y."/>
            <person name="Moreau H."/>
        </authorList>
    </citation>
    <scope>NUCLEOTIDE SEQUENCE [LARGE SCALE GENOMIC DNA]</scope>
    <source>
        <strain evidence="1 3">OTTH0595</strain>
    </source>
</reference>
<dbReference type="EMBL" id="CAID01000002">
    <property type="protein sequence ID" value="CAL52488.1"/>
    <property type="molecule type" value="Genomic_DNA"/>
</dbReference>
<dbReference type="GeneID" id="9837274"/>
<dbReference type="Proteomes" id="UP000195557">
    <property type="component" value="Unassembled WGS sequence"/>
</dbReference>
<dbReference type="Proteomes" id="UP000009170">
    <property type="component" value="Unassembled WGS sequence"/>
</dbReference>
<protein>
    <submittedName>
        <fullName evidence="1">Uncharacterized protein</fullName>
    </submittedName>
</protein>
<reference evidence="1" key="2">
    <citation type="journal article" date="2014" name="BMC Genomics">
        <title>An improved genome of the model marine alga Ostreococcus tauri unfolds by assessing Illumina de novo assemblies.</title>
        <authorList>
            <person name="Blanc-Mathieu R."/>
            <person name="Verhelst B."/>
            <person name="Derelle E."/>
            <person name="Rombauts S."/>
            <person name="Bouget F.Y."/>
            <person name="Carre I."/>
            <person name="Chateau A."/>
            <person name="Eyre-Walker A."/>
            <person name="Grimsley N."/>
            <person name="Moreau H."/>
            <person name="Piegu B."/>
            <person name="Rivals E."/>
            <person name="Schackwitz W."/>
            <person name="Van de Peer Y."/>
            <person name="Piganeau G."/>
        </authorList>
    </citation>
    <scope>NUCLEOTIDE SEQUENCE</scope>
    <source>
        <strain evidence="1">RCC4221</strain>
    </source>
</reference>
<dbReference type="AlphaFoldDB" id="Q01DW5"/>
<keyword evidence="3" id="KW-1185">Reference proteome</keyword>
<accession>A0A1Y5I272</accession>
<dbReference type="EMBL" id="KZ155839">
    <property type="protein sequence ID" value="OUS42223.1"/>
    <property type="molecule type" value="Genomic_DNA"/>
</dbReference>
<sequence>MTRATDPPATVAEAFARLWTCYDPTFQLTRWYRVGELDACERARSDLWACVAAKRAAREGRAVARDRSDRERDAKTGYWRALAPARAGTEWRALFGGNVPSEKETSDAIEAWTRARASSTGDGATG</sequence>
<organism evidence="1 3">
    <name type="scientific">Ostreococcus tauri</name>
    <name type="common">Marine green alga</name>
    <dbReference type="NCBI Taxonomy" id="70448"/>
    <lineage>
        <taxon>Eukaryota</taxon>
        <taxon>Viridiplantae</taxon>
        <taxon>Chlorophyta</taxon>
        <taxon>Mamiellophyceae</taxon>
        <taxon>Mamiellales</taxon>
        <taxon>Bathycoccaceae</taxon>
        <taxon>Ostreococcus</taxon>
    </lineage>
</organism>
<dbReference type="PANTHER" id="PTHR28052">
    <property type="entry name" value="UPF0545 PROTEIN C22ORF39"/>
    <property type="match status" value="1"/>
</dbReference>
<dbReference type="OMA" id="VGELDAC"/>
<dbReference type="Pfam" id="PF11326">
    <property type="entry name" value="PANTS-like"/>
    <property type="match status" value="1"/>
</dbReference>